<accession>A0A4R7C5K3</accession>
<reference evidence="2 3" key="1">
    <citation type="submission" date="2019-03" db="EMBL/GenBank/DDBJ databases">
        <title>Genomic Encyclopedia of Type Strains, Phase IV (KMG-IV): sequencing the most valuable type-strain genomes for metagenomic binning, comparative biology and taxonomic classification.</title>
        <authorList>
            <person name="Goeker M."/>
        </authorList>
    </citation>
    <scope>NUCLEOTIDE SEQUENCE [LARGE SCALE GENOMIC DNA]</scope>
    <source>
        <strain evidence="2 3">DSM 25903</strain>
    </source>
</reference>
<dbReference type="AlphaFoldDB" id="A0A4R7C5K3"/>
<feature type="transmembrane region" description="Helical" evidence="1">
    <location>
        <begin position="28"/>
        <end position="48"/>
    </location>
</feature>
<evidence type="ECO:0000313" key="2">
    <source>
        <dbReference type="EMBL" id="TDR93172.1"/>
    </source>
</evidence>
<organism evidence="2 3">
    <name type="scientific">Enterovirga rhinocerotis</name>
    <dbReference type="NCBI Taxonomy" id="1339210"/>
    <lineage>
        <taxon>Bacteria</taxon>
        <taxon>Pseudomonadati</taxon>
        <taxon>Pseudomonadota</taxon>
        <taxon>Alphaproteobacteria</taxon>
        <taxon>Hyphomicrobiales</taxon>
        <taxon>Methylobacteriaceae</taxon>
        <taxon>Enterovirga</taxon>
    </lineage>
</organism>
<evidence type="ECO:0000313" key="3">
    <source>
        <dbReference type="Proteomes" id="UP000295122"/>
    </source>
</evidence>
<gene>
    <name evidence="2" type="ORF">EV668_0426</name>
</gene>
<proteinExistence type="predicted"/>
<evidence type="ECO:0000256" key="1">
    <source>
        <dbReference type="SAM" id="Phobius"/>
    </source>
</evidence>
<comment type="caution">
    <text evidence="2">The sequence shown here is derived from an EMBL/GenBank/DDBJ whole genome shotgun (WGS) entry which is preliminary data.</text>
</comment>
<keyword evidence="1" id="KW-0812">Transmembrane</keyword>
<protein>
    <submittedName>
        <fullName evidence="2">Uncharacterized protein</fullName>
    </submittedName>
</protein>
<dbReference type="EMBL" id="SNZR01000011">
    <property type="protein sequence ID" value="TDR93172.1"/>
    <property type="molecule type" value="Genomic_DNA"/>
</dbReference>
<dbReference type="Proteomes" id="UP000295122">
    <property type="component" value="Unassembled WGS sequence"/>
</dbReference>
<keyword evidence="3" id="KW-1185">Reference proteome</keyword>
<keyword evidence="1" id="KW-1133">Transmembrane helix</keyword>
<sequence>MMIAVVIGAAVAFAIGRIRPLGRIGRRLLFLGCVLSALLIAIAGQMMLSDRC</sequence>
<name>A0A4R7C5K3_9HYPH</name>
<keyword evidence="1" id="KW-0472">Membrane</keyword>